<sequence length="228" mass="25460">METEKNRSSHSIKDRFRGFLPVVVDVETAGIDPSRHALLEMCIVILDIDEQGKLLQKDTYFEHILPFEHAELDPESLAFTGIDPYQPLRFAVDEKTALQRLFAPIHKALKQSHCQRAVLVGHNAWFDLLFVKEAIKRTGLKSPFHAFTCFDTATLSGLIYGQTVLAKAVNASGIEFDVNEAHSAIYDAKKTAELFCNIVNRCRDLGLDSVSLGKNASSPSVEKRQSDN</sequence>
<feature type="binding site" evidence="5">
    <location>
        <position position="25"/>
    </location>
    <ligand>
        <name>Mg(2+)</name>
        <dbReference type="ChEBI" id="CHEBI:18420"/>
        <label>2</label>
        <note>catalytic</note>
    </ligand>
</feature>
<evidence type="ECO:0000256" key="1">
    <source>
        <dbReference type="ARBA" id="ARBA00022694"/>
    </source>
</evidence>
<feature type="site" description="Important for substrate binding and specificity" evidence="5">
    <location>
        <position position="126"/>
    </location>
</feature>
<feature type="binding site" evidence="5">
    <location>
        <position position="187"/>
    </location>
    <ligand>
        <name>Mg(2+)</name>
        <dbReference type="ChEBI" id="CHEBI:18420"/>
        <label>2</label>
        <note>catalytic</note>
    </ligand>
</feature>
<reference evidence="7" key="1">
    <citation type="journal article" date="2014" name="Int. J. Syst. Evol. Microbiol.">
        <title>Complete genome sequence of Corynebacterium casei LMG S-19264T (=DSM 44701T), isolated from a smear-ripened cheese.</title>
        <authorList>
            <consortium name="US DOE Joint Genome Institute (JGI-PGF)"/>
            <person name="Walter F."/>
            <person name="Albersmeier A."/>
            <person name="Kalinowski J."/>
            <person name="Ruckert C."/>
        </authorList>
    </citation>
    <scope>NUCLEOTIDE SEQUENCE</scope>
    <source>
        <strain evidence="7">JCM 13919</strain>
    </source>
</reference>
<dbReference type="InterPro" id="IPR013520">
    <property type="entry name" value="Ribonucl_H"/>
</dbReference>
<dbReference type="InterPro" id="IPR005987">
    <property type="entry name" value="RNase_T"/>
</dbReference>
<comment type="similarity">
    <text evidence="5">Belongs to the RNase T family.</text>
</comment>
<feature type="domain" description="Exonuclease" evidence="6">
    <location>
        <begin position="20"/>
        <end position="204"/>
    </location>
</feature>
<keyword evidence="5" id="KW-0460">Magnesium</keyword>
<keyword evidence="3 5" id="KW-0378">Hydrolase</keyword>
<dbReference type="RefSeq" id="WP_131776920.1">
    <property type="nucleotide sequence ID" value="NZ_BMOB01000006.1"/>
</dbReference>
<evidence type="ECO:0000256" key="5">
    <source>
        <dbReference type="HAMAP-Rule" id="MF_00157"/>
    </source>
</evidence>
<keyword evidence="2 5" id="KW-0540">Nuclease</keyword>
<dbReference type="GO" id="GO:0008408">
    <property type="term" value="F:3'-5' exonuclease activity"/>
    <property type="evidence" value="ECO:0007669"/>
    <property type="project" value="TreeGrafter"/>
</dbReference>
<dbReference type="OrthoDB" id="9778264at2"/>
<accession>A0A917JU73</accession>
<reference evidence="7" key="2">
    <citation type="submission" date="2020-09" db="EMBL/GenBank/DDBJ databases">
        <authorList>
            <person name="Sun Q."/>
            <person name="Ohkuma M."/>
        </authorList>
    </citation>
    <scope>NUCLEOTIDE SEQUENCE</scope>
    <source>
        <strain evidence="7">JCM 13919</strain>
    </source>
</reference>
<feature type="binding site" evidence="5">
    <location>
        <position position="182"/>
    </location>
    <ligand>
        <name>Mg(2+)</name>
        <dbReference type="ChEBI" id="CHEBI:18420"/>
        <label>2</label>
        <note>catalytic</note>
    </ligand>
</feature>
<comment type="subunit">
    <text evidence="5">Homodimer.</text>
</comment>
<dbReference type="GO" id="GO:0000287">
    <property type="term" value="F:magnesium ion binding"/>
    <property type="evidence" value="ECO:0007669"/>
    <property type="project" value="UniProtKB-UniRule"/>
</dbReference>
<dbReference type="SUPFAM" id="SSF53098">
    <property type="entry name" value="Ribonuclease H-like"/>
    <property type="match status" value="1"/>
</dbReference>
<dbReference type="PANTHER" id="PTHR30231">
    <property type="entry name" value="DNA POLYMERASE III SUBUNIT EPSILON"/>
    <property type="match status" value="1"/>
</dbReference>
<proteinExistence type="inferred from homology"/>
<name>A0A917JU73_9GAMM</name>
<dbReference type="GO" id="GO:0008033">
    <property type="term" value="P:tRNA processing"/>
    <property type="evidence" value="ECO:0007669"/>
    <property type="project" value="UniProtKB-KW"/>
</dbReference>
<evidence type="ECO:0000256" key="3">
    <source>
        <dbReference type="ARBA" id="ARBA00022801"/>
    </source>
</evidence>
<evidence type="ECO:0000256" key="4">
    <source>
        <dbReference type="ARBA" id="ARBA00022839"/>
    </source>
</evidence>
<keyword evidence="1 5" id="KW-0819">tRNA processing</keyword>
<dbReference type="Proteomes" id="UP000630149">
    <property type="component" value="Unassembled WGS sequence"/>
</dbReference>
<comment type="function">
    <text evidence="5">Trims short 3' overhangs of a variety of RNA species, leaving a one or two nucleotide 3' overhang. Responsible for the end-turnover of tRNA: specifically removes the terminal AMP residue from uncharged tRNA (tRNA-C-C-A). Also appears to be involved in tRNA biosynthesis.</text>
</comment>
<dbReference type="GO" id="GO:0016896">
    <property type="term" value="F:RNA exonuclease activity, producing 5'-phosphomonoesters"/>
    <property type="evidence" value="ECO:0007669"/>
    <property type="project" value="UniProtKB-UniRule"/>
</dbReference>
<dbReference type="NCBIfam" id="TIGR01298">
    <property type="entry name" value="RNaseT"/>
    <property type="match status" value="1"/>
</dbReference>
<dbReference type="EC" id="3.1.13.-" evidence="5"/>
<protein>
    <recommendedName>
        <fullName evidence="5">Ribonuclease T</fullName>
        <ecNumber evidence="5">3.1.13.-</ecNumber>
    </recommendedName>
    <alternativeName>
        <fullName evidence="5">Exoribonuclease T</fullName>
        <shortName evidence="5">RNase T</shortName>
    </alternativeName>
</protein>
<keyword evidence="4 5" id="KW-0269">Exonuclease</keyword>
<feature type="site" description="Important for substrate binding and specificity" evidence="5">
    <location>
        <position position="147"/>
    </location>
</feature>
<dbReference type="GO" id="GO:0045004">
    <property type="term" value="P:DNA replication proofreading"/>
    <property type="evidence" value="ECO:0007669"/>
    <property type="project" value="TreeGrafter"/>
</dbReference>
<evidence type="ECO:0000259" key="6">
    <source>
        <dbReference type="SMART" id="SM00479"/>
    </source>
</evidence>
<feature type="binding site" evidence="5">
    <location>
        <position position="27"/>
    </location>
    <ligand>
        <name>Mg(2+)</name>
        <dbReference type="ChEBI" id="CHEBI:18420"/>
        <label>2</label>
        <note>catalytic</note>
    </ligand>
</feature>
<comment type="caution">
    <text evidence="7">The sequence shown here is derived from an EMBL/GenBank/DDBJ whole genome shotgun (WGS) entry which is preliminary data.</text>
</comment>
<comment type="caution">
    <text evidence="5">Lacks conserved residue(s) required for the propagation of feature annotation.</text>
</comment>
<keyword evidence="8" id="KW-1185">Reference proteome</keyword>
<gene>
    <name evidence="5 7" type="primary">rnt</name>
    <name evidence="7" type="ORF">GCM10007966_14990</name>
</gene>
<evidence type="ECO:0000313" key="7">
    <source>
        <dbReference type="EMBL" id="GGI87272.1"/>
    </source>
</evidence>
<dbReference type="InterPro" id="IPR036397">
    <property type="entry name" value="RNaseH_sf"/>
</dbReference>
<evidence type="ECO:0000256" key="2">
    <source>
        <dbReference type="ARBA" id="ARBA00022722"/>
    </source>
</evidence>
<dbReference type="EMBL" id="BMOB01000006">
    <property type="protein sequence ID" value="GGI87272.1"/>
    <property type="molecule type" value="Genomic_DNA"/>
</dbReference>
<dbReference type="SMART" id="SM00479">
    <property type="entry name" value="EXOIII"/>
    <property type="match status" value="1"/>
</dbReference>
<feature type="site" description="Important for substrate binding and specificity" evidence="5">
    <location>
        <position position="79"/>
    </location>
</feature>
<organism evidence="7 8">
    <name type="scientific">Legionella impletisoli</name>
    <dbReference type="NCBI Taxonomy" id="343510"/>
    <lineage>
        <taxon>Bacteria</taxon>
        <taxon>Pseudomonadati</taxon>
        <taxon>Pseudomonadota</taxon>
        <taxon>Gammaproteobacteria</taxon>
        <taxon>Legionellales</taxon>
        <taxon>Legionellaceae</taxon>
        <taxon>Legionella</taxon>
    </lineage>
</organism>
<feature type="binding site" evidence="5">
    <location>
        <position position="25"/>
    </location>
    <ligand>
        <name>Mg(2+)</name>
        <dbReference type="ChEBI" id="CHEBI:18420"/>
        <label>1</label>
        <note>catalytic</note>
    </ligand>
</feature>
<dbReference type="HAMAP" id="MF_00157">
    <property type="entry name" value="RNase_T"/>
    <property type="match status" value="1"/>
</dbReference>
<dbReference type="Pfam" id="PF00929">
    <property type="entry name" value="RNase_T"/>
    <property type="match status" value="1"/>
</dbReference>
<dbReference type="InterPro" id="IPR012337">
    <property type="entry name" value="RNaseH-like_sf"/>
</dbReference>
<dbReference type="PANTHER" id="PTHR30231:SF2">
    <property type="entry name" value="RIBONUCLEASE T"/>
    <property type="match status" value="1"/>
</dbReference>
<keyword evidence="5" id="KW-0479">Metal-binding</keyword>
<comment type="cofactor">
    <cofactor evidence="5">
        <name>Mg(2+)</name>
        <dbReference type="ChEBI" id="CHEBI:18420"/>
    </cofactor>
    <text evidence="5">Binds two Mg(2+) per subunit. The active form of the enzyme binds two Mg(2+) ions in its active site. The first Mg(2+) forms only one salt bridge with the protein.</text>
</comment>
<feature type="active site" description="Proton donor/acceptor" evidence="5">
    <location>
        <position position="182"/>
    </location>
</feature>
<evidence type="ECO:0000313" key="8">
    <source>
        <dbReference type="Proteomes" id="UP000630149"/>
    </source>
</evidence>
<dbReference type="GO" id="GO:0003676">
    <property type="term" value="F:nucleic acid binding"/>
    <property type="evidence" value="ECO:0007669"/>
    <property type="project" value="InterPro"/>
</dbReference>
<dbReference type="Gene3D" id="3.30.420.10">
    <property type="entry name" value="Ribonuclease H-like superfamily/Ribonuclease H"/>
    <property type="match status" value="1"/>
</dbReference>
<dbReference type="GO" id="GO:0005829">
    <property type="term" value="C:cytosol"/>
    <property type="evidence" value="ECO:0007669"/>
    <property type="project" value="TreeGrafter"/>
</dbReference>
<dbReference type="AlphaFoldDB" id="A0A917JU73"/>